<feature type="domain" description="HTH cro/C1-type" evidence="1">
    <location>
        <begin position="6"/>
        <end position="62"/>
    </location>
</feature>
<keyword evidence="3" id="KW-1185">Reference proteome</keyword>
<dbReference type="InterPro" id="IPR010982">
    <property type="entry name" value="Lambda_DNA-bd_dom_sf"/>
</dbReference>
<evidence type="ECO:0000259" key="1">
    <source>
        <dbReference type="PROSITE" id="PS50943"/>
    </source>
</evidence>
<protein>
    <recommendedName>
        <fullName evidence="1">HTH cro/C1-type domain-containing protein</fullName>
    </recommendedName>
</protein>
<dbReference type="SMART" id="SM00530">
    <property type="entry name" value="HTH_XRE"/>
    <property type="match status" value="1"/>
</dbReference>
<name>A0AAC8UTG6_9LACO</name>
<reference evidence="2 3" key="1">
    <citation type="submission" date="2015-07" db="EMBL/GenBank/DDBJ databases">
        <title>Lactobacillus korensis/26-25/ whole genome sequencing.</title>
        <authorList>
            <person name="Kim M.K."/>
            <person name="Im W.-T."/>
            <person name="Srinivasan S."/>
            <person name="Lee J.-J."/>
        </authorList>
    </citation>
    <scope>NUCLEOTIDE SEQUENCE [LARGE SCALE GENOMIC DNA]</scope>
    <source>
        <strain evidence="2 3">26-25</strain>
    </source>
</reference>
<evidence type="ECO:0000313" key="2">
    <source>
        <dbReference type="EMBL" id="AKP63738.1"/>
    </source>
</evidence>
<sequence length="215" mass="24377">MIVTRLKQLLESHNISINELSERIKVGRRPLTQLANNESKMVKFETIEKLMSFFRLSSFDELLLVAISDKYTVTSEISHPLSNDDFGSDLKVFFHDANNESTTLPLKGTIYTGSDFLLLDLTGEWDNMESQTTDFLAGILSIGQQEYELLARDITLSVLESPAVKNSKISFSKIIFKMPIVSIYSDDAVGNYLWNAHDLIQESFLDSLDEKYSTD</sequence>
<dbReference type="SUPFAM" id="SSF47413">
    <property type="entry name" value="lambda repressor-like DNA-binding domains"/>
    <property type="match status" value="1"/>
</dbReference>
<evidence type="ECO:0000313" key="3">
    <source>
        <dbReference type="Proteomes" id="UP000036000"/>
    </source>
</evidence>
<dbReference type="RefSeq" id="WP_048732256.1">
    <property type="nucleotide sequence ID" value="NZ_CP012033.1"/>
</dbReference>
<dbReference type="InterPro" id="IPR001387">
    <property type="entry name" value="Cro/C1-type_HTH"/>
</dbReference>
<dbReference type="AlphaFoldDB" id="A0AAC8UTG6"/>
<dbReference type="Gene3D" id="1.10.260.40">
    <property type="entry name" value="lambda repressor-like DNA-binding domains"/>
    <property type="match status" value="1"/>
</dbReference>
<gene>
    <name evidence="2" type="ORF">ABN16_01160</name>
</gene>
<accession>A0AAC8UTG6</accession>
<dbReference type="KEGG" id="lko:ABN16_01160"/>
<dbReference type="Proteomes" id="UP000036000">
    <property type="component" value="Chromosome"/>
</dbReference>
<proteinExistence type="predicted"/>
<dbReference type="Pfam" id="PF13443">
    <property type="entry name" value="HTH_26"/>
    <property type="match status" value="1"/>
</dbReference>
<dbReference type="EMBL" id="CP012033">
    <property type="protein sequence ID" value="AKP63738.1"/>
    <property type="molecule type" value="Genomic_DNA"/>
</dbReference>
<dbReference type="GO" id="GO:0003677">
    <property type="term" value="F:DNA binding"/>
    <property type="evidence" value="ECO:0007669"/>
    <property type="project" value="InterPro"/>
</dbReference>
<organism evidence="2 3">
    <name type="scientific">Levilactobacillus koreensis</name>
    <dbReference type="NCBI Taxonomy" id="637971"/>
    <lineage>
        <taxon>Bacteria</taxon>
        <taxon>Bacillati</taxon>
        <taxon>Bacillota</taxon>
        <taxon>Bacilli</taxon>
        <taxon>Lactobacillales</taxon>
        <taxon>Lactobacillaceae</taxon>
        <taxon>Levilactobacillus</taxon>
    </lineage>
</organism>
<dbReference type="PROSITE" id="PS50943">
    <property type="entry name" value="HTH_CROC1"/>
    <property type="match status" value="1"/>
</dbReference>